<dbReference type="EMBL" id="LXQA010976144">
    <property type="protein sequence ID" value="MCI79554.1"/>
    <property type="molecule type" value="Genomic_DNA"/>
</dbReference>
<reference evidence="2 3" key="1">
    <citation type="journal article" date="2018" name="Front. Plant Sci.">
        <title>Red Clover (Trifolium pratense) and Zigzag Clover (T. medium) - A Picture of Genomic Similarities and Differences.</title>
        <authorList>
            <person name="Dluhosova J."/>
            <person name="Istvanek J."/>
            <person name="Nedelnik J."/>
            <person name="Repkova J."/>
        </authorList>
    </citation>
    <scope>NUCLEOTIDE SEQUENCE [LARGE SCALE GENOMIC DNA]</scope>
    <source>
        <strain evidence="3">cv. 10/8</strain>
        <tissue evidence="2">Leaf</tissue>
    </source>
</reference>
<feature type="region of interest" description="Disordered" evidence="1">
    <location>
        <begin position="1"/>
        <end position="31"/>
    </location>
</feature>
<comment type="caution">
    <text evidence="2">The sequence shown here is derived from an EMBL/GenBank/DDBJ whole genome shotgun (WGS) entry which is preliminary data.</text>
</comment>
<evidence type="ECO:0000313" key="3">
    <source>
        <dbReference type="Proteomes" id="UP000265520"/>
    </source>
</evidence>
<dbReference type="AlphaFoldDB" id="A0A392UU49"/>
<proteinExistence type="predicted"/>
<sequence>MRKAERCARAKRGGELVREKGKRSMRNRRAK</sequence>
<evidence type="ECO:0000256" key="1">
    <source>
        <dbReference type="SAM" id="MobiDB-lite"/>
    </source>
</evidence>
<feature type="compositionally biased region" description="Basic residues" evidence="1">
    <location>
        <begin position="20"/>
        <end position="31"/>
    </location>
</feature>
<organism evidence="2 3">
    <name type="scientific">Trifolium medium</name>
    <dbReference type="NCBI Taxonomy" id="97028"/>
    <lineage>
        <taxon>Eukaryota</taxon>
        <taxon>Viridiplantae</taxon>
        <taxon>Streptophyta</taxon>
        <taxon>Embryophyta</taxon>
        <taxon>Tracheophyta</taxon>
        <taxon>Spermatophyta</taxon>
        <taxon>Magnoliopsida</taxon>
        <taxon>eudicotyledons</taxon>
        <taxon>Gunneridae</taxon>
        <taxon>Pentapetalae</taxon>
        <taxon>rosids</taxon>
        <taxon>fabids</taxon>
        <taxon>Fabales</taxon>
        <taxon>Fabaceae</taxon>
        <taxon>Papilionoideae</taxon>
        <taxon>50 kb inversion clade</taxon>
        <taxon>NPAAA clade</taxon>
        <taxon>Hologalegina</taxon>
        <taxon>IRL clade</taxon>
        <taxon>Trifolieae</taxon>
        <taxon>Trifolium</taxon>
    </lineage>
</organism>
<name>A0A392UU49_9FABA</name>
<feature type="compositionally biased region" description="Basic and acidic residues" evidence="1">
    <location>
        <begin position="1"/>
        <end position="19"/>
    </location>
</feature>
<keyword evidence="3" id="KW-1185">Reference proteome</keyword>
<protein>
    <submittedName>
        <fullName evidence="2">Uncharacterized protein</fullName>
    </submittedName>
</protein>
<dbReference type="Proteomes" id="UP000265520">
    <property type="component" value="Unassembled WGS sequence"/>
</dbReference>
<accession>A0A392UU49</accession>
<feature type="non-terminal residue" evidence="2">
    <location>
        <position position="31"/>
    </location>
</feature>
<evidence type="ECO:0000313" key="2">
    <source>
        <dbReference type="EMBL" id="MCI79554.1"/>
    </source>
</evidence>